<comment type="caution">
    <text evidence="2">The sequence shown here is derived from an EMBL/GenBank/DDBJ whole genome shotgun (WGS) entry which is preliminary data.</text>
</comment>
<evidence type="ECO:0000313" key="3">
    <source>
        <dbReference type="Proteomes" id="UP000037982"/>
    </source>
</evidence>
<gene>
    <name evidence="2" type="ORF">ADL29_39590</name>
</gene>
<dbReference type="PATRIC" id="fig|66876.3.peg.8686"/>
<dbReference type="InterPro" id="IPR009677">
    <property type="entry name" value="DUF1266"/>
</dbReference>
<protein>
    <recommendedName>
        <fullName evidence="1">DUF1266 domain-containing protein</fullName>
    </recommendedName>
</protein>
<organism evidence="2 3">
    <name type="scientific">Streptomyces chattanoogensis</name>
    <dbReference type="NCBI Taxonomy" id="66876"/>
    <lineage>
        <taxon>Bacteria</taxon>
        <taxon>Bacillati</taxon>
        <taxon>Actinomycetota</taxon>
        <taxon>Actinomycetes</taxon>
        <taxon>Kitasatosporales</taxon>
        <taxon>Streptomycetaceae</taxon>
        <taxon>Streptomyces</taxon>
    </lineage>
</organism>
<sequence length="378" mass="42591">MIERQLYEAKERGDTQGYLRILAENELLLDMDQELTDEDPDTVHHVYAERPGDPPGIRTLEVRTRGDMVPRRSDVVVDRVVLKTLAEWFGDSEKVVIEVNPGSPSGMRFPHPDRVAWARIGKEAVPPPERGELLLTDAAGPLDGPVAHALACSAPLALRNRTPWNGVRDAYTDYLGDLNILRRDWGVTSPAEADEAIESLYRTRYVPHEVEAALLARKAIVDFGLEPGEAFEPGHIYQWYQATAKLAQDAGVDVRQAQEAIARIRRYEERFRADGVLPPDGMVHTLAAWDFCRGITVIRVCVGARFCDTDFLTETVPEFGALCREAYGSWEDYSAAYSLARVLWGDDDEFGEVYRTTVRWHQLLTLDPDSPWRNIPFG</sequence>
<feature type="domain" description="DUF1266" evidence="1">
    <location>
        <begin position="181"/>
        <end position="377"/>
    </location>
</feature>
<dbReference type="EMBL" id="LGKG01000207">
    <property type="protein sequence ID" value="KPC58530.1"/>
    <property type="molecule type" value="Genomic_DNA"/>
</dbReference>
<keyword evidence="3" id="KW-1185">Reference proteome</keyword>
<dbReference type="Proteomes" id="UP000037982">
    <property type="component" value="Unassembled WGS sequence"/>
</dbReference>
<dbReference type="Pfam" id="PF06889">
    <property type="entry name" value="DUF1266"/>
    <property type="match status" value="1"/>
</dbReference>
<evidence type="ECO:0000259" key="1">
    <source>
        <dbReference type="Pfam" id="PF06889"/>
    </source>
</evidence>
<proteinExistence type="predicted"/>
<name>A0A0N0GV05_9ACTN</name>
<evidence type="ECO:0000313" key="2">
    <source>
        <dbReference type="EMBL" id="KPC58530.1"/>
    </source>
</evidence>
<reference evidence="3" key="1">
    <citation type="submission" date="2015-07" db="EMBL/GenBank/DDBJ databases">
        <authorList>
            <person name="Ju K.-S."/>
            <person name="Doroghazi J.R."/>
            <person name="Metcalf W.W."/>
        </authorList>
    </citation>
    <scope>NUCLEOTIDE SEQUENCE [LARGE SCALE GENOMIC DNA]</scope>
    <source>
        <strain evidence="3">NRRL ISP-5002</strain>
    </source>
</reference>
<dbReference type="AlphaFoldDB" id="A0A0N0GV05"/>
<accession>A0A0N0GV05</accession>